<evidence type="ECO:0000313" key="3">
    <source>
        <dbReference type="Proteomes" id="UP000182932"/>
    </source>
</evidence>
<feature type="region of interest" description="Disordered" evidence="1">
    <location>
        <begin position="1"/>
        <end position="91"/>
    </location>
</feature>
<evidence type="ECO:0000313" key="2">
    <source>
        <dbReference type="EMBL" id="SEJ63180.1"/>
    </source>
</evidence>
<dbReference type="RefSeq" id="WP_074836889.1">
    <property type="nucleotide sequence ID" value="NZ_CATLTK010000016.1"/>
</dbReference>
<gene>
    <name evidence="2" type="ORF">SAMN04487940_10855</name>
</gene>
<comment type="caution">
    <text evidence="2">The sequence shown here is derived from an EMBL/GenBank/DDBJ whole genome shotgun (WGS) entry which is preliminary data.</text>
</comment>
<protein>
    <submittedName>
        <fullName evidence="2">Uncharacterized protein</fullName>
    </submittedName>
</protein>
<feature type="compositionally biased region" description="Basic and acidic residues" evidence="1">
    <location>
        <begin position="70"/>
        <end position="80"/>
    </location>
</feature>
<feature type="compositionally biased region" description="Polar residues" evidence="1">
    <location>
        <begin position="1"/>
        <end position="12"/>
    </location>
</feature>
<organism evidence="2 3">
    <name type="scientific">Marinovum algicola</name>
    <dbReference type="NCBI Taxonomy" id="42444"/>
    <lineage>
        <taxon>Bacteria</taxon>
        <taxon>Pseudomonadati</taxon>
        <taxon>Pseudomonadota</taxon>
        <taxon>Alphaproteobacteria</taxon>
        <taxon>Rhodobacterales</taxon>
        <taxon>Roseobacteraceae</taxon>
        <taxon>Marinovum</taxon>
    </lineage>
</organism>
<keyword evidence="3" id="KW-1185">Reference proteome</keyword>
<accession>A0A975WAR4</accession>
<reference evidence="2 3" key="1">
    <citation type="submission" date="2016-10" db="EMBL/GenBank/DDBJ databases">
        <authorList>
            <person name="Varghese N."/>
            <person name="Submissions S."/>
        </authorList>
    </citation>
    <scope>NUCLEOTIDE SEQUENCE [LARGE SCALE GENOMIC DNA]</scope>
    <source>
        <strain evidence="2 3">FF3</strain>
    </source>
</reference>
<evidence type="ECO:0000256" key="1">
    <source>
        <dbReference type="SAM" id="MobiDB-lite"/>
    </source>
</evidence>
<name>A0A975WAR4_9RHOB</name>
<dbReference type="Proteomes" id="UP000182932">
    <property type="component" value="Unassembled WGS sequence"/>
</dbReference>
<proteinExistence type="predicted"/>
<dbReference type="AlphaFoldDB" id="A0A975WAR4"/>
<dbReference type="GeneID" id="80818726"/>
<feature type="compositionally biased region" description="Basic and acidic residues" evidence="1">
    <location>
        <begin position="13"/>
        <end position="39"/>
    </location>
</feature>
<feature type="compositionally biased region" description="Polar residues" evidence="1">
    <location>
        <begin position="165"/>
        <end position="178"/>
    </location>
</feature>
<sequence>MSTQNFDGTTTTRKSDPETARTETDALRKDAQETARDMSETVVGEAHARADAAKEGVADEISSVSRALRKASDELRDGSAQERTFGAAASSMADFADTVRDKDLGQMVDDLGDFARRNPVAFLGGAALLGFAGVRMAKASRRARLSDEASGRPGDGQPSYGGSQGVASASAHPSMTRTGKGETS</sequence>
<dbReference type="EMBL" id="FNYY01000008">
    <property type="protein sequence ID" value="SEJ63180.1"/>
    <property type="molecule type" value="Genomic_DNA"/>
</dbReference>
<feature type="compositionally biased region" description="Basic and acidic residues" evidence="1">
    <location>
        <begin position="46"/>
        <end position="57"/>
    </location>
</feature>
<feature type="region of interest" description="Disordered" evidence="1">
    <location>
        <begin position="140"/>
        <end position="184"/>
    </location>
</feature>